<comment type="caution">
    <text evidence="1">The sequence shown here is derived from an EMBL/GenBank/DDBJ whole genome shotgun (WGS) entry which is preliminary data.</text>
</comment>
<evidence type="ECO:0000313" key="1">
    <source>
        <dbReference type="EMBL" id="KUG03000.1"/>
    </source>
</evidence>
<gene>
    <name evidence="1" type="ORF">ASZ90_019612</name>
</gene>
<dbReference type="EMBL" id="LNQE01001897">
    <property type="protein sequence ID" value="KUG03000.1"/>
    <property type="molecule type" value="Genomic_DNA"/>
</dbReference>
<dbReference type="AlphaFoldDB" id="A0A0W8E2W3"/>
<sequence>MLVVPLTYNLMIGRWGYNRAYISFKAPAYRYDGYSMAGA</sequence>
<accession>A0A0W8E2W3</accession>
<name>A0A0W8E2W3_9ZZZZ</name>
<reference evidence="1" key="1">
    <citation type="journal article" date="2015" name="Proc. Natl. Acad. Sci. U.S.A.">
        <title>Networks of energetic and metabolic interactions define dynamics in microbial communities.</title>
        <authorList>
            <person name="Embree M."/>
            <person name="Liu J.K."/>
            <person name="Al-Bassam M.M."/>
            <person name="Zengler K."/>
        </authorList>
    </citation>
    <scope>NUCLEOTIDE SEQUENCE</scope>
</reference>
<organism evidence="1">
    <name type="scientific">hydrocarbon metagenome</name>
    <dbReference type="NCBI Taxonomy" id="938273"/>
    <lineage>
        <taxon>unclassified sequences</taxon>
        <taxon>metagenomes</taxon>
        <taxon>ecological metagenomes</taxon>
    </lineage>
</organism>
<proteinExistence type="predicted"/>
<protein>
    <submittedName>
        <fullName evidence="1">Uncharacterized protein</fullName>
    </submittedName>
</protein>